<proteinExistence type="predicted"/>
<dbReference type="InterPro" id="IPR014729">
    <property type="entry name" value="Rossmann-like_a/b/a_fold"/>
</dbReference>
<dbReference type="Pfam" id="PF00733">
    <property type="entry name" value="Asn_synthase"/>
    <property type="match status" value="1"/>
</dbReference>
<evidence type="ECO:0000313" key="2">
    <source>
        <dbReference type="EMBL" id="MEW2363551.1"/>
    </source>
</evidence>
<dbReference type="Gene3D" id="3.40.50.620">
    <property type="entry name" value="HUPs"/>
    <property type="match status" value="1"/>
</dbReference>
<comment type="caution">
    <text evidence="2">The sequence shown here is derived from an EMBL/GenBank/DDBJ whole genome shotgun (WGS) entry which is preliminary data.</text>
</comment>
<gene>
    <name evidence="2" type="ORF">AB0887_16580</name>
</gene>
<sequence length="611" mass="64573">MNGEVWFAVLPDGAAGVAGARLLRASATAAVEHGSGRPWLLGTWPDGHMTVAAVGAARLAVIGRCRVTADGLAARLARVADITDVEQAVRGLAGSHHVVASVGGRVWVRGSASGTRLVFRARVGGAEVAADRSDVLARLTGAGLDEEALALHLLSSPPPYPLDTRCVWRGVEGVRPEHGLLLEPDGRARTRPWWSPPEPVRPRARGAPDIRRALIAAVGSCTAGGGTVSADLSGGLDSTSLCFLAARGPGRLVTLHWTGRDPANDDTSWATRAAAELPGADCVLPPHSPQHLPYGMFDAGGLVPDEPGTWVRDAGKRAAGAALMAAEGSRLHLTGGGGDELFVAPTAHMYDYVRSHPLAALARLRRIRAVQRIPARPLLRRLACRDSFAQWLARWADDLTRPDTAPAPHSAGDFSVAWGDAARMPPWATPDAVHTVAELLRAAAADGPPPLARERGQHAALAFVQTGGRRLRVANQTGLRPELAAPYLDDAVLDTALAVRVAERNAPDRYKPVLADALRGIVPAPLLRRTTKGEFSMELYEGVGRGKAALLDVFADSALVRAGLVDARALRTRLLGPRPRPDMLRHLDPTLGCELWLRAARHSPTATGGPT</sequence>
<organism evidence="2 3">
    <name type="scientific">Streptomyces huasconensis</name>
    <dbReference type="NCBI Taxonomy" id="1854574"/>
    <lineage>
        <taxon>Bacteria</taxon>
        <taxon>Bacillati</taxon>
        <taxon>Actinomycetota</taxon>
        <taxon>Actinomycetes</taxon>
        <taxon>Kitasatosporales</taxon>
        <taxon>Streptomycetaceae</taxon>
        <taxon>Streptomyces</taxon>
    </lineage>
</organism>
<name>A0ABV3LVS1_9ACTN</name>
<dbReference type="RefSeq" id="WP_359778961.1">
    <property type="nucleotide sequence ID" value="NZ_JBEYRR010000006.1"/>
</dbReference>
<reference evidence="2 3" key="1">
    <citation type="submission" date="2024-06" db="EMBL/GenBank/DDBJ databases">
        <title>The Natural Products Discovery Center: Release of the First 8490 Sequenced Strains for Exploring Actinobacteria Biosynthetic Diversity.</title>
        <authorList>
            <person name="Kalkreuter E."/>
            <person name="Kautsar S.A."/>
            <person name="Yang D."/>
            <person name="Bader C.D."/>
            <person name="Teijaro C.N."/>
            <person name="Fluegel L."/>
            <person name="Davis C.M."/>
            <person name="Simpson J.R."/>
            <person name="Lauterbach L."/>
            <person name="Steele A.D."/>
            <person name="Gui C."/>
            <person name="Meng S."/>
            <person name="Li G."/>
            <person name="Viehrig K."/>
            <person name="Ye F."/>
            <person name="Su P."/>
            <person name="Kiefer A.F."/>
            <person name="Nichols A."/>
            <person name="Cepeda A.J."/>
            <person name="Yan W."/>
            <person name="Fan B."/>
            <person name="Jiang Y."/>
            <person name="Adhikari A."/>
            <person name="Zheng C.-J."/>
            <person name="Schuster L."/>
            <person name="Cowan T.M."/>
            <person name="Smanski M.J."/>
            <person name="Chevrette M.G."/>
            <person name="De Carvalho L.P.S."/>
            <person name="Shen B."/>
        </authorList>
    </citation>
    <scope>NUCLEOTIDE SEQUENCE [LARGE SCALE GENOMIC DNA]</scope>
    <source>
        <strain evidence="2 3">NPDC047833</strain>
    </source>
</reference>
<dbReference type="SUPFAM" id="SSF52402">
    <property type="entry name" value="Adenine nucleotide alpha hydrolases-like"/>
    <property type="match status" value="1"/>
</dbReference>
<dbReference type="Proteomes" id="UP001553843">
    <property type="component" value="Unassembled WGS sequence"/>
</dbReference>
<dbReference type="InterPro" id="IPR001962">
    <property type="entry name" value="Asn_synthase"/>
</dbReference>
<evidence type="ECO:0000259" key="1">
    <source>
        <dbReference type="Pfam" id="PF00733"/>
    </source>
</evidence>
<feature type="domain" description="Asparagine synthetase" evidence="1">
    <location>
        <begin position="210"/>
        <end position="598"/>
    </location>
</feature>
<keyword evidence="3" id="KW-1185">Reference proteome</keyword>
<dbReference type="EMBL" id="JBEYRS010000006">
    <property type="protein sequence ID" value="MEW2363551.1"/>
    <property type="molecule type" value="Genomic_DNA"/>
</dbReference>
<accession>A0ABV3LVS1</accession>
<protein>
    <submittedName>
        <fullName evidence="2">Asparagine synthase-related protein</fullName>
    </submittedName>
</protein>
<evidence type="ECO:0000313" key="3">
    <source>
        <dbReference type="Proteomes" id="UP001553843"/>
    </source>
</evidence>